<keyword evidence="1" id="KW-0677">Repeat</keyword>
<feature type="signal peptide" evidence="3">
    <location>
        <begin position="1"/>
        <end position="32"/>
    </location>
</feature>
<evidence type="ECO:0000313" key="4">
    <source>
        <dbReference type="EMBL" id="CAD8729735.1"/>
    </source>
</evidence>
<dbReference type="Gene3D" id="2.120.10.80">
    <property type="entry name" value="Kelch-type beta propeller"/>
    <property type="match status" value="2"/>
</dbReference>
<feature type="chain" id="PRO_5030789409" evidence="3">
    <location>
        <begin position="33"/>
        <end position="412"/>
    </location>
</feature>
<keyword evidence="2" id="KW-0408">Iron</keyword>
<dbReference type="InterPro" id="IPR015915">
    <property type="entry name" value="Kelch-typ_b-propeller"/>
</dbReference>
<dbReference type="PANTHER" id="PTHR47435:SF4">
    <property type="entry name" value="KELCH REPEAT PROTEIN (AFU_ORTHOLOGUE AFUA_5G12780)"/>
    <property type="match status" value="1"/>
</dbReference>
<evidence type="ECO:0000256" key="2">
    <source>
        <dbReference type="ARBA" id="ARBA00023004"/>
    </source>
</evidence>
<dbReference type="SUPFAM" id="SSF117281">
    <property type="entry name" value="Kelch motif"/>
    <property type="match status" value="2"/>
</dbReference>
<evidence type="ECO:0000256" key="1">
    <source>
        <dbReference type="ARBA" id="ARBA00022737"/>
    </source>
</evidence>
<accession>A0A7S0T9J1</accession>
<dbReference type="GO" id="GO:0019760">
    <property type="term" value="P:glucosinolate metabolic process"/>
    <property type="evidence" value="ECO:0007669"/>
    <property type="project" value="UniProtKB-ARBA"/>
</dbReference>
<protein>
    <submittedName>
        <fullName evidence="4">Uncharacterized protein</fullName>
    </submittedName>
</protein>
<evidence type="ECO:0000256" key="3">
    <source>
        <dbReference type="SAM" id="SignalP"/>
    </source>
</evidence>
<name>A0A7S0T9J1_9STRA</name>
<dbReference type="AlphaFoldDB" id="A0A7S0T9J1"/>
<gene>
    <name evidence="4" type="ORF">PDEL0327_LOCUS1228</name>
</gene>
<reference evidence="4" key="1">
    <citation type="submission" date="2021-01" db="EMBL/GenBank/DDBJ databases">
        <authorList>
            <person name="Corre E."/>
            <person name="Pelletier E."/>
            <person name="Niang G."/>
            <person name="Scheremetjew M."/>
            <person name="Finn R."/>
            <person name="Kale V."/>
            <person name="Holt S."/>
            <person name="Cochrane G."/>
            <person name="Meng A."/>
            <person name="Brown T."/>
            <person name="Cohen L."/>
        </authorList>
    </citation>
    <scope>NUCLEOTIDE SEQUENCE</scope>
    <source>
        <strain evidence="4">B596</strain>
    </source>
</reference>
<organism evidence="4">
    <name type="scientific">Pseudo-nitzschia delicatissima</name>
    <dbReference type="NCBI Taxonomy" id="44447"/>
    <lineage>
        <taxon>Eukaryota</taxon>
        <taxon>Sar</taxon>
        <taxon>Stramenopiles</taxon>
        <taxon>Ochrophyta</taxon>
        <taxon>Bacillariophyta</taxon>
        <taxon>Bacillariophyceae</taxon>
        <taxon>Bacillariophycidae</taxon>
        <taxon>Bacillariales</taxon>
        <taxon>Bacillariaceae</taxon>
        <taxon>Pseudo-nitzschia</taxon>
    </lineage>
</organism>
<keyword evidence="3" id="KW-0732">Signal</keyword>
<dbReference type="PANTHER" id="PTHR47435">
    <property type="entry name" value="KELCH REPEAT PROTEIN (AFU_ORTHOLOGUE AFUA_5G12780)"/>
    <property type="match status" value="1"/>
</dbReference>
<sequence>MTVSRYHRVSLSTMTSFLPVLVVFLLLLGGEAANIDVANPDSMVWESRAVFPGGGRHHPITFANTTHAFVLSGSTMTRAYMSDFWMYEASSDTWKNLTGTPSAFPGSKRSYGYGVASLDCENPKAYLGFGAGEDSQRLGDWWEFDMATHDWKQLADFPGEGRRHPAMNFVEATGEIHVGLGDGTFGNYKDYWSYNIARNQWNKLEDFPSTERHHPFYFSINSGSYVGLGHSDGFAPYIERDWYRYDALSKTWNQESDFASYSLVDSTPLTTEARVAGTQFSVAESCNSDRVLGFVLSGDGSNHGSMETGEFHVYDSQKNMWNALPPHPGPSRWAPGSFVIQNKAYLLGGYDRTQQILFNDLWTIDVTSLFDENAADPLIIVDPISAESNASRNWNLVGLLSVVFTTFVTVVM</sequence>
<dbReference type="EMBL" id="HBFG01001630">
    <property type="protein sequence ID" value="CAD8729735.1"/>
    <property type="molecule type" value="Transcribed_RNA"/>
</dbReference>
<proteinExistence type="predicted"/>